<evidence type="ECO:0000256" key="2">
    <source>
        <dbReference type="ARBA" id="ARBA00022475"/>
    </source>
</evidence>
<dbReference type="InterPro" id="IPR003838">
    <property type="entry name" value="ABC3_permease_C"/>
</dbReference>
<feature type="transmembrane region" description="Helical" evidence="7">
    <location>
        <begin position="192"/>
        <end position="212"/>
    </location>
</feature>
<evidence type="ECO:0000256" key="1">
    <source>
        <dbReference type="ARBA" id="ARBA00004651"/>
    </source>
</evidence>
<dbReference type="Pfam" id="PF02687">
    <property type="entry name" value="FtsX"/>
    <property type="match status" value="2"/>
</dbReference>
<dbReference type="InterPro" id="IPR008969">
    <property type="entry name" value="CarboxyPept-like_regulatory"/>
</dbReference>
<feature type="domain" description="ABC3 transporter permease C-terminal" evidence="8">
    <location>
        <begin position="845"/>
        <end position="961"/>
    </location>
</feature>
<gene>
    <name evidence="9" type="ORF">NDI79_12560</name>
</gene>
<dbReference type="Proteomes" id="UP001254813">
    <property type="component" value="Unassembled WGS sequence"/>
</dbReference>
<organism evidence="9 10">
    <name type="scientific">Halogeometricum luteum</name>
    <dbReference type="NCBI Taxonomy" id="2950537"/>
    <lineage>
        <taxon>Archaea</taxon>
        <taxon>Methanobacteriati</taxon>
        <taxon>Methanobacteriota</taxon>
        <taxon>Stenosarchaea group</taxon>
        <taxon>Halobacteria</taxon>
        <taxon>Halobacteriales</taxon>
        <taxon>Haloferacaceae</taxon>
        <taxon>Halogeometricum</taxon>
    </lineage>
</organism>
<feature type="domain" description="ABC3 transporter permease C-terminal" evidence="8">
    <location>
        <begin position="198"/>
        <end position="311"/>
    </location>
</feature>
<keyword evidence="10" id="KW-1185">Reference proteome</keyword>
<evidence type="ECO:0000256" key="6">
    <source>
        <dbReference type="ARBA" id="ARBA00038076"/>
    </source>
</evidence>
<dbReference type="EMBL" id="JAMQOQ010000003">
    <property type="protein sequence ID" value="MDS0295004.1"/>
    <property type="molecule type" value="Genomic_DNA"/>
</dbReference>
<evidence type="ECO:0000313" key="10">
    <source>
        <dbReference type="Proteomes" id="UP001254813"/>
    </source>
</evidence>
<feature type="transmembrane region" description="Helical" evidence="7">
    <location>
        <begin position="838"/>
        <end position="863"/>
    </location>
</feature>
<keyword evidence="3 7" id="KW-0812">Transmembrane</keyword>
<dbReference type="PANTHER" id="PTHR30572">
    <property type="entry name" value="MEMBRANE COMPONENT OF TRANSPORTER-RELATED"/>
    <property type="match status" value="1"/>
</dbReference>
<feature type="transmembrane region" description="Helical" evidence="7">
    <location>
        <begin position="244"/>
        <end position="267"/>
    </location>
</feature>
<feature type="transmembrane region" description="Helical" evidence="7">
    <location>
        <begin position="349"/>
        <end position="374"/>
    </location>
</feature>
<dbReference type="SUPFAM" id="SSF49464">
    <property type="entry name" value="Carboxypeptidase regulatory domain-like"/>
    <property type="match status" value="1"/>
</dbReference>
<evidence type="ECO:0000256" key="4">
    <source>
        <dbReference type="ARBA" id="ARBA00022989"/>
    </source>
</evidence>
<evidence type="ECO:0000313" key="9">
    <source>
        <dbReference type="EMBL" id="MDS0295004.1"/>
    </source>
</evidence>
<reference evidence="9 10" key="1">
    <citation type="submission" date="2022-06" db="EMBL/GenBank/DDBJ databases">
        <title>Halogeometricum sp. a new haloarchaeum isolate from saline soil.</title>
        <authorList>
            <person name="Strakova D."/>
            <person name="Galisteo C."/>
            <person name="Sanchez-Porro C."/>
            <person name="Ventosa A."/>
        </authorList>
    </citation>
    <scope>NUCLEOTIDE SEQUENCE [LARGE SCALE GENOMIC DNA]</scope>
    <source>
        <strain evidence="10">S3BR25-2</strain>
    </source>
</reference>
<keyword evidence="4 7" id="KW-1133">Transmembrane helix</keyword>
<comment type="caution">
    <text evidence="9">The sequence shown here is derived from an EMBL/GenBank/DDBJ whole genome shotgun (WGS) entry which is preliminary data.</text>
</comment>
<evidence type="ECO:0000256" key="7">
    <source>
        <dbReference type="SAM" id="Phobius"/>
    </source>
</evidence>
<feature type="transmembrane region" description="Helical" evidence="7">
    <location>
        <begin position="883"/>
        <end position="910"/>
    </location>
</feature>
<comment type="similarity">
    <text evidence="6">Belongs to the ABC-4 integral membrane protein family.</text>
</comment>
<dbReference type="PANTHER" id="PTHR30572:SF4">
    <property type="entry name" value="ABC TRANSPORTER PERMEASE YTRF"/>
    <property type="match status" value="1"/>
</dbReference>
<evidence type="ECO:0000256" key="5">
    <source>
        <dbReference type="ARBA" id="ARBA00023136"/>
    </source>
</evidence>
<dbReference type="Gene3D" id="2.60.40.1120">
    <property type="entry name" value="Carboxypeptidase-like, regulatory domain"/>
    <property type="match status" value="1"/>
</dbReference>
<keyword evidence="5 7" id="KW-0472">Membrane</keyword>
<accession>A0ABU2G2K2</accession>
<evidence type="ECO:0000259" key="8">
    <source>
        <dbReference type="Pfam" id="PF02687"/>
    </source>
</evidence>
<name>A0ABU2G2K2_9EURY</name>
<sequence length="979" mass="99967">MGYRRALSFGWARRDTLAVVVIALTVSFLVGAAVLGVALGSQTTAIAAQFETPYGIDDTGGSDGAAVVELTVAEATLDGEQVTVVGVPDGTPSITVRGRTVEFPPPDPGVLAGADYRGAARRVSVGDRTVRVQPRESRPVLPDSWYVTDPETAAAFEGASAVTIRETEARAETPLLSALEFFVRGAAELVRLLQLATVAAGVLVAVTIYSVVRITVRERRPDVAVLRSTGATPFQIYRLFAVRALALTAVGTAAGYGFGLILVRAVVNAAVYRGLPTTLSARVTEPVLAVLLPAVALFLLVGGLAGLLAASRGATGDPAALTGHERPDEGGLRDRLGSLVGTRLVGWDALVPTAATLSVFMAALLLLTAVAGAVGPLADTGETVTQPDAPHPIASSVPTAYADALRAQGATASPEILLFEVYDGDPIVARGVNFTAYRALSGVELARGEAPDAENEALVGADLARSTGLSPGDTVVIGGSTDASVMRLELTGTFSGEGIQDDQLLVSLPAAREMSSTGRDAVQFVRTDGLDVDAAGTSTIVVTSARVATENGTPGVAVGVTNLGLSEATREVEVRLGDRTRATEVTVDGQRSARAFVAFADLPDGTYPLVVGDVRKNVTVDGDSLVALDADGAGLVVEAPARAPTGSTPAVRVLRNDRPVAGATVSVDGRTATTNENGDARISLETTGNITVTAENGGERARTTVAVAPGAARAPILDVTVSPDAPSIFTRPEATVTARNPWIEPIETNLSVTAPGVERTEALALDPGETAQFAVEIPQRPAGSYDVTASVETGASATSTYTVSGDARLGAALAQSGQFSGGGGITQAIQVAFGNIEVLVLAVVSLLGVMTVGSTTAAFTRAVHTAKREIGIRRATGAGPRSVFFDVFVDALKIGTTAAALAMALAYLAVRALLAVGELRVFGLVLEPSLSPAIVLGALACGVALSLVSATLAAAAVVRSDPATLLVDRHIPTPSGSDE</sequence>
<dbReference type="InterPro" id="IPR050250">
    <property type="entry name" value="Macrolide_Exporter_MacB"/>
</dbReference>
<evidence type="ECO:0000256" key="3">
    <source>
        <dbReference type="ARBA" id="ARBA00022692"/>
    </source>
</evidence>
<feature type="transmembrane region" description="Helical" evidence="7">
    <location>
        <begin position="287"/>
        <end position="310"/>
    </location>
</feature>
<keyword evidence="2" id="KW-1003">Cell membrane</keyword>
<protein>
    <submittedName>
        <fullName evidence="9">FtsX-like permease family protein</fullName>
    </submittedName>
</protein>
<proteinExistence type="inferred from homology"/>
<comment type="subcellular location">
    <subcellularLocation>
        <location evidence="1">Cell membrane</location>
        <topology evidence="1">Multi-pass membrane protein</topology>
    </subcellularLocation>
</comment>
<feature type="transmembrane region" description="Helical" evidence="7">
    <location>
        <begin position="930"/>
        <end position="958"/>
    </location>
</feature>
<dbReference type="RefSeq" id="WP_310928851.1">
    <property type="nucleotide sequence ID" value="NZ_JAMQOQ010000003.1"/>
</dbReference>